<feature type="domain" description="Laminin N-terminal" evidence="19">
    <location>
        <begin position="30"/>
        <end position="278"/>
    </location>
</feature>
<dbReference type="InterPro" id="IPR050440">
    <property type="entry name" value="Laminin/Netrin_ECM"/>
</dbReference>
<evidence type="ECO:0000256" key="11">
    <source>
        <dbReference type="PROSITE-ProRule" id="PRU00460"/>
    </source>
</evidence>
<evidence type="ECO:0000313" key="21">
    <source>
        <dbReference type="Proteomes" id="UP001642483"/>
    </source>
</evidence>
<dbReference type="PROSITE" id="PS50025">
    <property type="entry name" value="LAM_G_DOMAIN"/>
    <property type="match status" value="5"/>
</dbReference>
<evidence type="ECO:0000259" key="16">
    <source>
        <dbReference type="PROSITE" id="PS50026"/>
    </source>
</evidence>
<dbReference type="PROSITE" id="PS51115">
    <property type="entry name" value="LAMININ_IVA"/>
    <property type="match status" value="1"/>
</dbReference>
<feature type="disulfide bond" evidence="11">
    <location>
        <begin position="592"/>
        <end position="609"/>
    </location>
</feature>
<accession>A0ABP0FVF8</accession>
<keyword evidence="2 14" id="KW-0732">Signal</keyword>
<feature type="domain" description="Laminin EGF-like" evidence="17">
    <location>
        <begin position="498"/>
        <end position="543"/>
    </location>
</feature>
<protein>
    <recommendedName>
        <fullName evidence="22">Laminin subunit alpha</fullName>
    </recommendedName>
</protein>
<feature type="domain" description="Laminin EGF-like" evidence="17">
    <location>
        <begin position="407"/>
        <end position="451"/>
    </location>
</feature>
<evidence type="ECO:0000256" key="9">
    <source>
        <dbReference type="PROSITE-ProRule" id="PRU00076"/>
    </source>
</evidence>
<dbReference type="InterPro" id="IPR013320">
    <property type="entry name" value="ConA-like_dom_sf"/>
</dbReference>
<feature type="domain" description="Laminin G" evidence="15">
    <location>
        <begin position="3566"/>
        <end position="3751"/>
    </location>
</feature>
<dbReference type="Gene3D" id="2.60.120.200">
    <property type="match status" value="5"/>
</dbReference>
<feature type="domain" description="Laminin EGF-like" evidence="17">
    <location>
        <begin position="733"/>
        <end position="785"/>
    </location>
</feature>
<dbReference type="SMART" id="SM00282">
    <property type="entry name" value="LamG"/>
    <property type="match status" value="5"/>
</dbReference>
<keyword evidence="3" id="KW-0677">Repeat</keyword>
<feature type="disulfide bond" evidence="11">
    <location>
        <begin position="546"/>
        <end position="563"/>
    </location>
</feature>
<feature type="chain" id="PRO_5045986825" description="Laminin subunit alpha" evidence="14">
    <location>
        <begin position="17"/>
        <end position="3753"/>
    </location>
</feature>
<feature type="domain" description="Laminin EGF-like" evidence="17">
    <location>
        <begin position="1520"/>
        <end position="1571"/>
    </location>
</feature>
<keyword evidence="7" id="KW-0325">Glycoprotein</keyword>
<feature type="disulfide bond" evidence="11">
    <location>
        <begin position="1522"/>
        <end position="1539"/>
    </location>
</feature>
<feature type="disulfide bond" evidence="11">
    <location>
        <begin position="611"/>
        <end position="620"/>
    </location>
</feature>
<feature type="disulfide bond" evidence="11">
    <location>
        <begin position="2001"/>
        <end position="2010"/>
    </location>
</feature>
<dbReference type="Pfam" id="PF00054">
    <property type="entry name" value="Laminin_G_1"/>
    <property type="match status" value="1"/>
</dbReference>
<feature type="domain" description="Laminin EGF-like" evidence="17">
    <location>
        <begin position="682"/>
        <end position="732"/>
    </location>
</feature>
<dbReference type="SMART" id="SM00180">
    <property type="entry name" value="EGF_Lam"/>
    <property type="match status" value="21"/>
</dbReference>
<feature type="disulfide bond" evidence="11">
    <location>
        <begin position="1965"/>
        <end position="1979"/>
    </location>
</feature>
<feature type="signal peptide" evidence="14">
    <location>
        <begin position="1"/>
        <end position="16"/>
    </location>
</feature>
<dbReference type="PROSITE" id="PS50027">
    <property type="entry name" value="EGF_LAM_2"/>
    <property type="match status" value="16"/>
</dbReference>
<evidence type="ECO:0000256" key="4">
    <source>
        <dbReference type="ARBA" id="ARBA00022869"/>
    </source>
</evidence>
<feature type="domain" description="Laminin EGF-like" evidence="17">
    <location>
        <begin position="1471"/>
        <end position="1519"/>
    </location>
</feature>
<comment type="subcellular location">
    <subcellularLocation>
        <location evidence="1">Secreted</location>
        <location evidence="1">Extracellular space</location>
        <location evidence="1">Extracellular matrix</location>
        <location evidence="1">Basement membrane</location>
    </subcellularLocation>
</comment>
<dbReference type="InterPro" id="IPR009254">
    <property type="entry name" value="Laminin_aI"/>
</dbReference>
<feature type="domain" description="Laminin EGF-like" evidence="17">
    <location>
        <begin position="452"/>
        <end position="497"/>
    </location>
</feature>
<feature type="domain" description="Laminin G" evidence="15">
    <location>
        <begin position="3125"/>
        <end position="3299"/>
    </location>
</feature>
<feature type="disulfide bond" evidence="11">
    <location>
        <begin position="756"/>
        <end position="765"/>
    </location>
</feature>
<evidence type="ECO:0000256" key="12">
    <source>
        <dbReference type="SAM" id="Coils"/>
    </source>
</evidence>
<dbReference type="PROSITE" id="PS51117">
    <property type="entry name" value="LAMININ_NTER"/>
    <property type="match status" value="1"/>
</dbReference>
<feature type="disulfide bond" evidence="11">
    <location>
        <begin position="1520"/>
        <end position="1532"/>
    </location>
</feature>
<feature type="disulfide bond" evidence="11">
    <location>
        <begin position="452"/>
        <end position="464"/>
    </location>
</feature>
<evidence type="ECO:0008006" key="22">
    <source>
        <dbReference type="Google" id="ProtNLM"/>
    </source>
</evidence>
<feature type="disulfide bond" evidence="11">
    <location>
        <begin position="427"/>
        <end position="436"/>
    </location>
</feature>
<dbReference type="Pfam" id="PF00055">
    <property type="entry name" value="Laminin_N"/>
    <property type="match status" value="1"/>
</dbReference>
<feature type="domain" description="Laminin G" evidence="15">
    <location>
        <begin position="2725"/>
        <end position="2921"/>
    </location>
</feature>
<dbReference type="PANTHER" id="PTHR10574:SF406">
    <property type="entry name" value="LAMININ SUBUNIT ALPHA 5"/>
    <property type="match status" value="1"/>
</dbReference>
<comment type="caution">
    <text evidence="9">Lacks conserved residue(s) required for the propagation of feature annotation.</text>
</comment>
<feature type="domain" description="Laminin EGF-like" evidence="17">
    <location>
        <begin position="1982"/>
        <end position="2028"/>
    </location>
</feature>
<evidence type="ECO:0000256" key="5">
    <source>
        <dbReference type="ARBA" id="ARBA00023054"/>
    </source>
</evidence>
<feature type="domain" description="Laminin EGF-like" evidence="17">
    <location>
        <begin position="636"/>
        <end position="681"/>
    </location>
</feature>
<dbReference type="Pfam" id="PF02210">
    <property type="entry name" value="Laminin_G_2"/>
    <property type="match status" value="4"/>
</dbReference>
<feature type="domain" description="Laminin EGF-like" evidence="17">
    <location>
        <begin position="590"/>
        <end position="635"/>
    </location>
</feature>
<feature type="disulfide bond" evidence="11">
    <location>
        <begin position="544"/>
        <end position="556"/>
    </location>
</feature>
<keyword evidence="4" id="KW-0084">Basement membrane</keyword>
<evidence type="ECO:0000256" key="1">
    <source>
        <dbReference type="ARBA" id="ARBA00004302"/>
    </source>
</evidence>
<comment type="caution">
    <text evidence="20">The sequence shown here is derived from an EMBL/GenBank/DDBJ whole genome shotgun (WGS) entry which is preliminary data.</text>
</comment>
<dbReference type="PROSITE" id="PS01248">
    <property type="entry name" value="EGF_LAM_1"/>
    <property type="match status" value="5"/>
</dbReference>
<dbReference type="PANTHER" id="PTHR10574">
    <property type="entry name" value="NETRIN/LAMININ-RELATED"/>
    <property type="match status" value="1"/>
</dbReference>
<feature type="disulfide bond" evidence="11">
    <location>
        <begin position="2049"/>
        <end position="2058"/>
    </location>
</feature>
<name>A0ABP0FVF8_CLALP</name>
<feature type="domain" description="Laminin EGF-like" evidence="17">
    <location>
        <begin position="1928"/>
        <end position="1981"/>
    </location>
</feature>
<proteinExistence type="predicted"/>
<feature type="disulfide bond" evidence="11">
    <location>
        <begin position="473"/>
        <end position="482"/>
    </location>
</feature>
<feature type="disulfide bond" evidence="11">
    <location>
        <begin position="590"/>
        <end position="602"/>
    </location>
</feature>
<dbReference type="InterPro" id="IPR000742">
    <property type="entry name" value="EGF"/>
</dbReference>
<evidence type="ECO:0000259" key="15">
    <source>
        <dbReference type="PROSITE" id="PS50025"/>
    </source>
</evidence>
<dbReference type="Pfam" id="PF06008">
    <property type="entry name" value="Laminin_I"/>
    <property type="match status" value="1"/>
</dbReference>
<dbReference type="Gene3D" id="2.10.25.10">
    <property type="entry name" value="Laminin"/>
    <property type="match status" value="18"/>
</dbReference>
<evidence type="ECO:0000256" key="7">
    <source>
        <dbReference type="ARBA" id="ARBA00023180"/>
    </source>
</evidence>
<feature type="coiled-coil region" evidence="12">
    <location>
        <begin position="2534"/>
        <end position="2647"/>
    </location>
</feature>
<feature type="disulfide bond" evidence="10">
    <location>
        <begin position="3532"/>
        <end position="3559"/>
    </location>
</feature>
<evidence type="ECO:0000256" key="6">
    <source>
        <dbReference type="ARBA" id="ARBA00023157"/>
    </source>
</evidence>
<dbReference type="PROSITE" id="PS00022">
    <property type="entry name" value="EGF_1"/>
    <property type="match status" value="1"/>
</dbReference>
<evidence type="ECO:0000256" key="10">
    <source>
        <dbReference type="PROSITE-ProRule" id="PRU00122"/>
    </source>
</evidence>
<feature type="region of interest" description="Disordered" evidence="13">
    <location>
        <begin position="3316"/>
        <end position="3351"/>
    </location>
</feature>
<feature type="disulfide bond" evidence="11">
    <location>
        <begin position="707"/>
        <end position="716"/>
    </location>
</feature>
<evidence type="ECO:0000259" key="17">
    <source>
        <dbReference type="PROSITE" id="PS50027"/>
    </source>
</evidence>
<evidence type="ECO:0000256" key="8">
    <source>
        <dbReference type="ARBA" id="ARBA00023292"/>
    </source>
</evidence>
<evidence type="ECO:0000256" key="14">
    <source>
        <dbReference type="SAM" id="SignalP"/>
    </source>
</evidence>
<sequence>MLRFAIALALLCFCNGQVTNGDTPIIREKSPNVLSPPYFNIATGKRIDTTATCGQEGPDLFCKLTGGTNFEYSTSLHEGQVCDVCASNIPEKSHPVKNAIDGTEKWWQSPPLSRGNEYNKVNLTIHLGQVFHVAYVLIKFANSPRAGTWVLEHSSDYGHTYQPWQYFANTDSDCYNLFGMDSLEEITRDDSVVCTSDYSSVVPLENGEVIVSMVKGRPGAQNFSYATVLQEWSKATDVRLRFLRTKTLLGHLMAVSEQDPTVTRRYYYSIKDISIGGRCVCNGHADTCSPDPQDQYKLKCECRHNTCGDSCEYCCAGFVQKAWRPAVPESTNECEACNCYGHSNECVYDEDVALRRLSLDLLGNYEGGGMCQNCQHNTAGINCEQCASGYWRPADIDPSDPNGCRPCECDSAYTIGSCEPTTGRCYCKVQYAGDRCDRCAPGYYDFPECRPCDCYYNGTLNDVCLPVGDACPCKYNFAGKYCDECAAGFYLFPTCDACECVGEGVASDVCDPYTGDCPCADGFAGKSCTECAPGYFNYPLCQRCPCSDIGTTDEVCDSLTGECFCDEKYAGVSCDDCKSGYFGFPLCQECECTAPGSLNNTCDSGSGRCNCKPNYQGNACEECAPEFYGYPNCLSCACNVRGSLKTTCDQTTGDCLCRENVQGRACDTCTPDYFNFPKCEECSCDVRGIVSVVPGVCLAFTTGQCECKENVVGKNCDMCKPLHYDLDRGCISCNCFIQGTLDGVGECDREDGQCWCKPYTCTQRCSQCASGFYELEELNYLGCTSCQCDVGGAMTIECDKSNGQCECKTGIGGRRCNRALEGYYYPTLYQNQYELEDGRTPENTFVRAGFNPEEFPNFSYIGYAQYSVVQPTVMVPVVTHNSGLYRLMFYYYNTGPASRANVTVSPNQPEYGTEQSYSVTFPNTQTPRIVTVPTPFVLNRGTWTVVLEAAPGLLVDYFVLMPSEYYEPGILRLTATVPCVPSASDSGKECVMFTHPSLEAFTTVELSDSAPEGRITAPTTAHPEMLFMDGTTGVDGDREFTTDITLPKAGKYVLVLEYASTEDRFQKGRVTVTDGAGNTYDDAKFNIYSCPYSFLCRQVALAVLNDVKVFDVSLPTMKVTVQTDAGNSFYVKSLTAIPLADWTMELVEPKPRCITTQGPKFDECVAGKYKVPVGSTRVNVAEPIPDDAPEDASTGPRPDTINDDKVPLVYLDGADDTGSGQTRLQIPMRLNPGRYVFLVHYYNPKHTSFSPRVLIDGGVASPGTANVTYCPHGDGCRAVVTLDNGGIVADISVPTTTVTLDVPEDKSFWVQYVLAVPEAEYNPKLLDLEPIDKSSDFIEQCATDSQKSFYDTVHAPTEFCQESVFSLTVDYNDGALECNCSGAGTVGGADAVCNDYGGQCPCKVHIVGRQCDQCMVGFYGYPECRECDCGGALCDDVTGECICPPNTVKPDCNSCAPFTHSFHPLAGCVECDCNLNGVLNISDTGCNPGDGQCNCKEHVTGQRCDQCELGYYGFPECKQCTCDERGSISDKCDPVTGQCSRCKENVEGLQCDRCKEGTFFLDINNPKGCTSCFCFGVSDQCRSSQYPSTEIYDMEKWRMLYLVEPRPEVTSTNNGRTVQVNIAENGGPENPSKPGLYWAAPKTYLEDQVGSYGGKLRYTTLWSTEQPGRGDAAGSSSGSVPQPAPLLGIIPDLILKGNDMVIGWVNDASLENVQLELSERNFQHQDSGNAVTREEMMMVLADLQALHIRASPEVGVTTVALQDVVMTTTDYGRPVGSAPGIPTVEECTCPPGYHGHSCQYCDDGHFRSNRGPYLGYCEKCDCYPNCKRCDDTGALLDGDECLHNTGGENCGVCEDGYIGNATSGEIDSCKPCPCPFPVEGGNFADTCEEVDGEMVCHCQMGYTGQRCELCASGYFGNPAVYGGDCKPCNCHGNLDPNLVMPTCDSLTGKCTDCAFNTGGDYCERCADGYYGDAIVARNCTECSCNSCGTEACDYDMGHCSCRPNVIGALCDTCEPGFWNFQSCSGCRSCACAEGALGDECRIETGQCDCAPNIVGLRCDKCAPGYWDYSPEGCKPCNCRNNGKCNPANGLCECPPGITGAQCDECELSRHILELGAAECTRCDSCIDDLLDEIEPETTRVTDAYGELSNISVGLLAVQRLQSLQEQVDAMEDKLDSDEDLMGVTSTNVNNLINGGLDELGEEISGSGESEVLSDTLPFGDFRSPSFNQLDTRISQTEAAASEMCNRTNVLLNQVTKTENITNTGLVDADALNDSASQFQKDAQDLLDKLNTESSGDSDDYFEKLRNAQMMLERMQERDFSPMMKTADDELNAAQELLDRVEGEFTTPAENATQRVSELSNNFNDTHNKLRDLRNKINDATQKTIAANTANAINQKNLTQLSQLIDDVNADSAMADELLNDADFSISKATELLDGPITDGIDELDNLATSLEDTYNQLQDHYNDWFSEEDMNHYELLKNQSIEHVAMLEEDANAIKAIAKNDSGAPEAANRYRNIVNAMNAASSAADDAHLEAVKAKMNVENKNLGSEAEDANDRASELLTATQNMQDKEFNKLSQDMEDTKDKLDTLENMKDELRRKLDKIDSDLDDLNLGNVNDRVRETEDMVEEANRLSDEADAQADDLQRAIENAPEGNVDLERDLEEVRAIMDALPETISNMEEAVANAETTKARLDELETTHQMVNRINDIQKLILLARDKANMVKSTIQFATNDPNTEYVELRMPQAVEDLDTNIHVQLDAQVSPDSPDNAIFYLGDSNNPDSDFIALDTVNGRPRFHFKVGRGKGMLESEVPINDGNWHTIVIQRSGNQGVLKVETIAVDGRGDGGNAANSYEVTDGTTNQDDMIASMTHAGSNFFVGGNPVTPPDGVQRNVNNVCIGRTTVNNETAGLWNFKAYRGPSPGRNCYGRSANLGLNTAWRFSGRGSYIRIGRGDTPFLDLDANAKAHYVSFRFETLQENGLLFLVGESIEQFFAVEMVNGKLVVTWNFGFTNGPRNATAETSPEITKRKYALLMKAGIIPALHKVIVAFHGDTIAMNEDFENTPIDVRGDLWFGGQWHADIKPEFNSVLSSMNVSYRGCIRDLNFNGKTFDIQNSKEKLGVSPGCSKDSVQALKFQGSDYIKVPTALPNAEEVEGGTVVRSTVATGTVASVKETETDRHVSVFFRDGHIVLSDGARELESHGFYADGRDHEVIFARRADGFLKLGVDRTDNKELLPDLPEDLSRRRRQNTNQRVLYSRVNVFLGGVEHLPMFHGCIKNLYIKGDRYHPHFLTEGLKCGVAGTVCGGNPLFNACGPQASPPPDVLDISEVSTRRSSKQGKKGKNKRKRRRHRTRAGNRANDLVVALTSVPDYDPGYDLNCYLPYEPASSGFKYIGDGYSKYFVKRFNPHNWRYSLRIRTTEKQGLIFFMSDTRCHEHVAVYLMKGKVAFSVMFGEERSRIKSLNRYNDGAWHKITFERKGNTTQLMLDGSIEGRATMFSESMTFPSNMPFYIGGLHAVPKRHATDQIQLKNLVDFQGCIQDTTINGVNVDSVSNPSAVRINVTPCFDGGTEPGMFFPNRNGITSAHLIAMNSCNVATNMEVSLEIKPRSQSGVLFAVSGSTGNFFNLALVEGRIAARLRQGGETLFSRYNPATFGRNLCDGQWHKIRVIKAKNIIALTVDDHLVTPIEEGALENSNCYTDGPLFIGGVPDRSTGMYIEGLLTDSQYVGCIRKMRLDFLSINTNSAYRVYGDITPNACPM</sequence>
<evidence type="ECO:0000259" key="19">
    <source>
        <dbReference type="PROSITE" id="PS51117"/>
    </source>
</evidence>
<dbReference type="PROSITE" id="PS50026">
    <property type="entry name" value="EGF_3"/>
    <property type="match status" value="1"/>
</dbReference>
<feature type="domain" description="Laminin EGF-like" evidence="17">
    <location>
        <begin position="1378"/>
        <end position="1426"/>
    </location>
</feature>
<evidence type="ECO:0000259" key="18">
    <source>
        <dbReference type="PROSITE" id="PS51115"/>
    </source>
</evidence>
<feature type="domain" description="Laminin G" evidence="15">
    <location>
        <begin position="2932"/>
        <end position="3120"/>
    </location>
</feature>
<dbReference type="InterPro" id="IPR000034">
    <property type="entry name" value="Laminin_IV"/>
</dbReference>
<dbReference type="SMART" id="SM00136">
    <property type="entry name" value="LamNT"/>
    <property type="match status" value="1"/>
</dbReference>
<feature type="disulfide bond" evidence="11">
    <location>
        <begin position="519"/>
        <end position="528"/>
    </location>
</feature>
<keyword evidence="4" id="KW-0272">Extracellular matrix</keyword>
<dbReference type="Pfam" id="PF00052">
    <property type="entry name" value="Laminin_B"/>
    <property type="match status" value="1"/>
</dbReference>
<feature type="domain" description="Laminin EGF-like" evidence="17">
    <location>
        <begin position="2029"/>
        <end position="2075"/>
    </location>
</feature>
<feature type="disulfide bond" evidence="11">
    <location>
        <begin position="565"/>
        <end position="574"/>
    </location>
</feature>
<keyword evidence="8 11" id="KW-0424">Laminin EGF-like domain</keyword>
<feature type="disulfide bond" evidence="9">
    <location>
        <begin position="2093"/>
        <end position="2102"/>
    </location>
</feature>
<dbReference type="InterPro" id="IPR008211">
    <property type="entry name" value="Laminin_N"/>
</dbReference>
<dbReference type="CDD" id="cd00110">
    <property type="entry name" value="LamG"/>
    <property type="match status" value="5"/>
</dbReference>
<keyword evidence="4" id="KW-0964">Secreted</keyword>
<feature type="disulfide bond" evidence="11">
    <location>
        <begin position="636"/>
        <end position="648"/>
    </location>
</feature>
<feature type="disulfide bond" evidence="11">
    <location>
        <begin position="1495"/>
        <end position="1504"/>
    </location>
</feature>
<dbReference type="SUPFAM" id="SSF49899">
    <property type="entry name" value="Concanavalin A-like lectins/glucanases"/>
    <property type="match status" value="5"/>
</dbReference>
<dbReference type="InterPro" id="IPR002049">
    <property type="entry name" value="LE_dom"/>
</dbReference>
<evidence type="ECO:0000313" key="20">
    <source>
        <dbReference type="EMBL" id="CAK8683600.1"/>
    </source>
</evidence>
<dbReference type="InterPro" id="IPR001791">
    <property type="entry name" value="Laminin_G"/>
</dbReference>
<feature type="domain" description="Laminin G" evidence="15">
    <location>
        <begin position="3382"/>
        <end position="3559"/>
    </location>
</feature>
<feature type="compositionally biased region" description="Basic residues" evidence="13">
    <location>
        <begin position="3328"/>
        <end position="3349"/>
    </location>
</feature>
<evidence type="ECO:0000256" key="13">
    <source>
        <dbReference type="SAM" id="MobiDB-lite"/>
    </source>
</evidence>
<evidence type="ECO:0000256" key="2">
    <source>
        <dbReference type="ARBA" id="ARBA00022729"/>
    </source>
</evidence>
<dbReference type="Gene3D" id="2.60.120.260">
    <property type="entry name" value="Galactose-binding domain-like"/>
    <property type="match status" value="1"/>
</dbReference>
<feature type="disulfide bond" evidence="11">
    <location>
        <begin position="1898"/>
        <end position="1907"/>
    </location>
</feature>
<keyword evidence="21" id="KW-1185">Reference proteome</keyword>
<dbReference type="CDD" id="cd02795">
    <property type="entry name" value="CBM6-CBM35-CBM36_like"/>
    <property type="match status" value="1"/>
</dbReference>
<feature type="coiled-coil region" evidence="12">
    <location>
        <begin position="2268"/>
        <end position="2382"/>
    </location>
</feature>
<feature type="disulfide bond" evidence="11">
    <location>
        <begin position="1402"/>
        <end position="1411"/>
    </location>
</feature>
<dbReference type="CDD" id="cd00055">
    <property type="entry name" value="EGF_Lam"/>
    <property type="match status" value="20"/>
</dbReference>
<keyword evidence="6 9" id="KW-1015">Disulfide bond</keyword>
<feature type="domain" description="Laminin EGF-like" evidence="17">
    <location>
        <begin position="337"/>
        <end position="406"/>
    </location>
</feature>
<feature type="disulfide bond" evidence="11">
    <location>
        <begin position="498"/>
        <end position="510"/>
    </location>
</feature>
<feature type="disulfide bond" evidence="11">
    <location>
        <begin position="657"/>
        <end position="666"/>
    </location>
</feature>
<keyword evidence="9" id="KW-0245">EGF-like domain</keyword>
<feature type="domain" description="Laminin EGF-like" evidence="17">
    <location>
        <begin position="544"/>
        <end position="589"/>
    </location>
</feature>
<reference evidence="20 21" key="1">
    <citation type="submission" date="2024-02" db="EMBL/GenBank/DDBJ databases">
        <authorList>
            <person name="Daric V."/>
            <person name="Darras S."/>
        </authorList>
    </citation>
    <scope>NUCLEOTIDE SEQUENCE [LARGE SCALE GENOMIC DNA]</scope>
</reference>
<dbReference type="PRINTS" id="PR00011">
    <property type="entry name" value="EGFLAMININ"/>
</dbReference>
<feature type="domain" description="EGF-like" evidence="16">
    <location>
        <begin position="2069"/>
        <end position="2103"/>
    </location>
</feature>
<evidence type="ECO:0000256" key="3">
    <source>
        <dbReference type="ARBA" id="ARBA00022737"/>
    </source>
</evidence>
<feature type="disulfide bond" evidence="11">
    <location>
        <begin position="1953"/>
        <end position="1962"/>
    </location>
</feature>
<keyword evidence="5 12" id="KW-0175">Coiled coil</keyword>
<gene>
    <name evidence="20" type="ORF">CVLEPA_LOCUS14657</name>
</gene>
<dbReference type="EMBL" id="CAWYQH010000097">
    <property type="protein sequence ID" value="CAK8683600.1"/>
    <property type="molecule type" value="Genomic_DNA"/>
</dbReference>
<feature type="disulfide bond" evidence="11">
    <location>
        <begin position="374"/>
        <end position="383"/>
    </location>
</feature>
<dbReference type="Proteomes" id="UP001642483">
    <property type="component" value="Unassembled WGS sequence"/>
</dbReference>
<feature type="disulfide bond" evidence="11">
    <location>
        <begin position="638"/>
        <end position="655"/>
    </location>
</feature>
<dbReference type="SUPFAM" id="SSF57196">
    <property type="entry name" value="EGF/Laminin"/>
    <property type="match status" value="18"/>
</dbReference>
<feature type="domain" description="Laminin EGF-like" evidence="17">
    <location>
        <begin position="1872"/>
        <end position="1927"/>
    </location>
</feature>
<organism evidence="20 21">
    <name type="scientific">Clavelina lepadiformis</name>
    <name type="common">Light-bulb sea squirt</name>
    <name type="synonym">Ascidia lepadiformis</name>
    <dbReference type="NCBI Taxonomy" id="159417"/>
    <lineage>
        <taxon>Eukaryota</taxon>
        <taxon>Metazoa</taxon>
        <taxon>Chordata</taxon>
        <taxon>Tunicata</taxon>
        <taxon>Ascidiacea</taxon>
        <taxon>Aplousobranchia</taxon>
        <taxon>Clavelinidae</taxon>
        <taxon>Clavelina</taxon>
    </lineage>
</organism>
<feature type="disulfide bond" evidence="11">
    <location>
        <begin position="1542"/>
        <end position="1551"/>
    </location>
</feature>
<feature type="disulfide bond" evidence="11">
    <location>
        <begin position="500"/>
        <end position="517"/>
    </location>
</feature>
<feature type="region of interest" description="Disordered" evidence="13">
    <location>
        <begin position="1180"/>
        <end position="1204"/>
    </location>
</feature>
<dbReference type="SMART" id="SM00281">
    <property type="entry name" value="LamB"/>
    <property type="match status" value="1"/>
</dbReference>
<dbReference type="SMART" id="SM00181">
    <property type="entry name" value="EGF"/>
    <property type="match status" value="11"/>
</dbReference>
<dbReference type="Pfam" id="PF00053">
    <property type="entry name" value="EGF_laminin"/>
    <property type="match status" value="18"/>
</dbReference>
<feature type="domain" description="Laminin IV type A" evidence="18">
    <location>
        <begin position="1592"/>
        <end position="1786"/>
    </location>
</feature>
<feature type="disulfide bond" evidence="11">
    <location>
        <begin position="454"/>
        <end position="471"/>
    </location>
</feature>